<accession>A0ABT3P1L2</accession>
<sequence length="368" mass="41952">MSKSPVRRYSVSASHAQLALWETDDPNRTNMVALYDMAPRFVFEDRDALQGRSRMIEREFSFGQKRYRITLKPTQIRAQDGTIQERFLSEREQIVEEVIRRLASKRGRLAIHHQKVRFTFSLHEVRTELKRVRHAHSYYEIQEAITLLSEVRLVIQDLDAKGSPVLSSAAFPVLGFRRKDSDDGETFVEFNPLVSDAIRLLEFTQVDYETLMTIRDPVARWLLKRLHNQVSHTRQPVQQILASEIRRDSGMPIWKTTRNLLRRVAQAVDVLKDAGVLDHVETEELMEGQKKVDLLFTMSASPDFMAKIHASSRIARENKEAFAALTSGRAPADGFAPISAPQMSRLRASRSPAAAALVEGDAEAEEDV</sequence>
<organism evidence="1 2">
    <name type="scientific">Sabulicella glaciei</name>
    <dbReference type="NCBI Taxonomy" id="2984948"/>
    <lineage>
        <taxon>Bacteria</taxon>
        <taxon>Pseudomonadati</taxon>
        <taxon>Pseudomonadota</taxon>
        <taxon>Alphaproteobacteria</taxon>
        <taxon>Acetobacterales</taxon>
        <taxon>Acetobacteraceae</taxon>
        <taxon>Sabulicella</taxon>
    </lineage>
</organism>
<dbReference type="RefSeq" id="WP_301592483.1">
    <property type="nucleotide sequence ID" value="NZ_JAPFQI010000031.1"/>
</dbReference>
<gene>
    <name evidence="1" type="ORF">OF850_22110</name>
</gene>
<comment type="caution">
    <text evidence="1">The sequence shown here is derived from an EMBL/GenBank/DDBJ whole genome shotgun (WGS) entry which is preliminary data.</text>
</comment>
<name>A0ABT3P1L2_9PROT</name>
<reference evidence="1 2" key="1">
    <citation type="submission" date="2022-10" db="EMBL/GenBank/DDBJ databases">
        <title>Roseococcus glaciei nov., sp. nov., isolated from glacier.</title>
        <authorList>
            <person name="Liu Q."/>
            <person name="Xin Y.-H."/>
        </authorList>
    </citation>
    <scope>NUCLEOTIDE SEQUENCE [LARGE SCALE GENOMIC DNA]</scope>
    <source>
        <strain evidence="1 2">MDT2-1-1</strain>
    </source>
</reference>
<dbReference type="Proteomes" id="UP001526430">
    <property type="component" value="Unassembled WGS sequence"/>
</dbReference>
<proteinExistence type="predicted"/>
<evidence type="ECO:0008006" key="3">
    <source>
        <dbReference type="Google" id="ProtNLM"/>
    </source>
</evidence>
<protein>
    <recommendedName>
        <fullName evidence="3">Plasmid replication protein</fullName>
    </recommendedName>
</protein>
<dbReference type="EMBL" id="JAPFQI010000031">
    <property type="protein sequence ID" value="MCW8088286.1"/>
    <property type="molecule type" value="Genomic_DNA"/>
</dbReference>
<evidence type="ECO:0000313" key="2">
    <source>
        <dbReference type="Proteomes" id="UP001526430"/>
    </source>
</evidence>
<keyword evidence="2" id="KW-1185">Reference proteome</keyword>
<evidence type="ECO:0000313" key="1">
    <source>
        <dbReference type="EMBL" id="MCW8088286.1"/>
    </source>
</evidence>